<dbReference type="EMBL" id="FOEL01000011">
    <property type="protein sequence ID" value="SER17818.1"/>
    <property type="molecule type" value="Genomic_DNA"/>
</dbReference>
<reference evidence="8 9" key="1">
    <citation type="submission" date="2016-10" db="EMBL/GenBank/DDBJ databases">
        <authorList>
            <person name="Varghese N."/>
            <person name="Submissions S."/>
        </authorList>
    </citation>
    <scope>NUCLEOTIDE SEQUENCE [LARGE SCALE GENOMIC DNA]</scope>
    <source>
        <strain evidence="8 9">TC-13</strain>
    </source>
</reference>
<comment type="function">
    <text evidence="5">May act as an export chaperone for the filament capping protein FliD.</text>
</comment>
<accession>A0A1H9M2B5</accession>
<protein>
    <recommendedName>
        <fullName evidence="7">Flagellar protein FliT</fullName>
    </recommendedName>
</protein>
<organism evidence="8 9">
    <name type="scientific">Lysinibacillus fusiformis</name>
    <dbReference type="NCBI Taxonomy" id="28031"/>
    <lineage>
        <taxon>Bacteria</taxon>
        <taxon>Bacillati</taxon>
        <taxon>Bacillota</taxon>
        <taxon>Bacilli</taxon>
        <taxon>Bacillales</taxon>
        <taxon>Bacillaceae</taxon>
        <taxon>Lysinibacillus</taxon>
    </lineage>
</organism>
<dbReference type="AlphaFoldDB" id="A0A1H9M2B5"/>
<evidence type="ECO:0000256" key="2">
    <source>
        <dbReference type="ARBA" id="ARBA00022490"/>
    </source>
</evidence>
<sequence>MQLIDQLLQVSANLFKILGEIPNGEERDEYIDNINSMLDQRGTIIEGLIQEGFRFDEQNRIHRTLLELDNGIKERLDAVMSAVKQDMANLQKTKKSEQQYFNPYSNVRVMDGMYYDKKN</sequence>
<dbReference type="Pfam" id="PF05400">
    <property type="entry name" value="FliT"/>
    <property type="match status" value="1"/>
</dbReference>
<evidence type="ECO:0000256" key="1">
    <source>
        <dbReference type="ARBA" id="ARBA00004514"/>
    </source>
</evidence>
<dbReference type="InterPro" id="IPR008622">
    <property type="entry name" value="FliT"/>
</dbReference>
<comment type="caution">
    <text evidence="8">The sequence shown here is derived from an EMBL/GenBank/DDBJ whole genome shotgun (WGS) entry which is preliminary data.</text>
</comment>
<dbReference type="RefSeq" id="WP_089986739.1">
    <property type="nucleotide sequence ID" value="NZ_FMVP01000011.1"/>
</dbReference>
<dbReference type="Proteomes" id="UP000199410">
    <property type="component" value="Unassembled WGS sequence"/>
</dbReference>
<evidence type="ECO:0000313" key="8">
    <source>
        <dbReference type="EMBL" id="SER17818.1"/>
    </source>
</evidence>
<proteinExistence type="inferred from homology"/>
<keyword evidence="8" id="KW-0969">Cilium</keyword>
<evidence type="ECO:0000256" key="7">
    <source>
        <dbReference type="ARBA" id="ARBA00093797"/>
    </source>
</evidence>
<gene>
    <name evidence="8" type="ORF">SAMN02787113_03182</name>
</gene>
<evidence type="ECO:0000256" key="4">
    <source>
        <dbReference type="ARBA" id="ARBA00023186"/>
    </source>
</evidence>
<comment type="similarity">
    <text evidence="6">Belongs to the bacillales FliT family.</text>
</comment>
<evidence type="ECO:0000256" key="6">
    <source>
        <dbReference type="ARBA" id="ARBA00093785"/>
    </source>
</evidence>
<keyword evidence="2" id="KW-0963">Cytoplasm</keyword>
<evidence type="ECO:0000313" key="9">
    <source>
        <dbReference type="Proteomes" id="UP000199410"/>
    </source>
</evidence>
<name>A0A1H9M2B5_9BACI</name>
<keyword evidence="8" id="KW-0282">Flagellum</keyword>
<keyword evidence="3" id="KW-1005">Bacterial flagellum biogenesis</keyword>
<evidence type="ECO:0000256" key="3">
    <source>
        <dbReference type="ARBA" id="ARBA00022795"/>
    </source>
</evidence>
<comment type="subcellular location">
    <subcellularLocation>
        <location evidence="1">Cytoplasm</location>
        <location evidence="1">Cytosol</location>
    </subcellularLocation>
</comment>
<keyword evidence="4" id="KW-0143">Chaperone</keyword>
<evidence type="ECO:0000256" key="5">
    <source>
        <dbReference type="ARBA" id="ARBA00093765"/>
    </source>
</evidence>
<keyword evidence="8" id="KW-0966">Cell projection</keyword>